<evidence type="ECO:0000313" key="2">
    <source>
        <dbReference type="EMBL" id="RLN23978.1"/>
    </source>
</evidence>
<sequence>MRERPPASPCVAYTSASTGKIMPSSGRIASIGETVSSSGQQLPSMELPCLAFHLCGRSTPLFSASEQKRITPAGDMEEILMNKVVCPTAQGHLLVRDPATAATFLYDPRNGGKIHLPPLRGVEDSVLVDSHCLLSGEPTSPGCVVLLVEPGDNFIWYVRPGDDDRWVKHDYDIGTVVLDHNEGLQEKRRCSIEIDNTIAVDGSYGYEDGGKQGDVHLVDSVGELYMVTLLCTNTRRDRIYRASVHRMDFAEGRWRKVNDLGGRAFLLSLFYFGASCSGGRHGLRKDCVYMVYTVKKATLVFDVKEGTIEMRDLDDEVPTSDKAFWVLPTNSEE</sequence>
<organism evidence="2 3">
    <name type="scientific">Panicum miliaceum</name>
    <name type="common">Proso millet</name>
    <name type="synonym">Broomcorn millet</name>
    <dbReference type="NCBI Taxonomy" id="4540"/>
    <lineage>
        <taxon>Eukaryota</taxon>
        <taxon>Viridiplantae</taxon>
        <taxon>Streptophyta</taxon>
        <taxon>Embryophyta</taxon>
        <taxon>Tracheophyta</taxon>
        <taxon>Spermatophyta</taxon>
        <taxon>Magnoliopsida</taxon>
        <taxon>Liliopsida</taxon>
        <taxon>Poales</taxon>
        <taxon>Poaceae</taxon>
        <taxon>PACMAD clade</taxon>
        <taxon>Panicoideae</taxon>
        <taxon>Panicodae</taxon>
        <taxon>Paniceae</taxon>
        <taxon>Panicinae</taxon>
        <taxon>Panicum</taxon>
        <taxon>Panicum sect. Panicum</taxon>
    </lineage>
</organism>
<comment type="caution">
    <text evidence="2">The sequence shown here is derived from an EMBL/GenBank/DDBJ whole genome shotgun (WGS) entry which is preliminary data.</text>
</comment>
<proteinExistence type="predicted"/>
<reference evidence="3" key="1">
    <citation type="journal article" date="2019" name="Nat. Commun.">
        <title>The genome of broomcorn millet.</title>
        <authorList>
            <person name="Zou C."/>
            <person name="Miki D."/>
            <person name="Li D."/>
            <person name="Tang Q."/>
            <person name="Xiao L."/>
            <person name="Rajput S."/>
            <person name="Deng P."/>
            <person name="Jia W."/>
            <person name="Huang R."/>
            <person name="Zhang M."/>
            <person name="Sun Y."/>
            <person name="Hu J."/>
            <person name="Fu X."/>
            <person name="Schnable P.S."/>
            <person name="Li F."/>
            <person name="Zhang H."/>
            <person name="Feng B."/>
            <person name="Zhu X."/>
            <person name="Liu R."/>
            <person name="Schnable J.C."/>
            <person name="Zhu J.-K."/>
            <person name="Zhang H."/>
        </authorList>
    </citation>
    <scope>NUCLEOTIDE SEQUENCE [LARGE SCALE GENOMIC DNA]</scope>
</reference>
<feature type="domain" description="KIB1-4 beta-propeller" evidence="1">
    <location>
        <begin position="77"/>
        <end position="291"/>
    </location>
</feature>
<protein>
    <recommendedName>
        <fullName evidence="1">KIB1-4 beta-propeller domain-containing protein</fullName>
    </recommendedName>
</protein>
<evidence type="ECO:0000259" key="1">
    <source>
        <dbReference type="Pfam" id="PF03478"/>
    </source>
</evidence>
<dbReference type="PANTHER" id="PTHR33127">
    <property type="entry name" value="TRANSMEMBRANE PROTEIN"/>
    <property type="match status" value="1"/>
</dbReference>
<dbReference type="EMBL" id="PQIB02000004">
    <property type="protein sequence ID" value="RLN23978.1"/>
    <property type="molecule type" value="Genomic_DNA"/>
</dbReference>
<gene>
    <name evidence="2" type="ORF">C2845_PM07G31750</name>
</gene>
<dbReference type="PANTHER" id="PTHR33127:SF85">
    <property type="entry name" value="OS11G0436500 PROTEIN"/>
    <property type="match status" value="1"/>
</dbReference>
<dbReference type="AlphaFoldDB" id="A0A3L6SMX6"/>
<keyword evidence="3" id="KW-1185">Reference proteome</keyword>
<evidence type="ECO:0000313" key="3">
    <source>
        <dbReference type="Proteomes" id="UP000275267"/>
    </source>
</evidence>
<dbReference type="InterPro" id="IPR005174">
    <property type="entry name" value="KIB1-4_b-propeller"/>
</dbReference>
<accession>A0A3L6SMX6</accession>
<dbReference type="Proteomes" id="UP000275267">
    <property type="component" value="Unassembled WGS sequence"/>
</dbReference>
<name>A0A3L6SMX6_PANMI</name>
<dbReference type="Pfam" id="PF03478">
    <property type="entry name" value="Beta-prop_KIB1-4"/>
    <property type="match status" value="1"/>
</dbReference>
<dbReference type="STRING" id="4540.A0A3L6SMX6"/>
<dbReference type="OrthoDB" id="686549at2759"/>